<dbReference type="EMBL" id="JAXCGZ010006076">
    <property type="protein sequence ID" value="KAK7080170.1"/>
    <property type="molecule type" value="Genomic_DNA"/>
</dbReference>
<organism evidence="2 3">
    <name type="scientific">Halocaridina rubra</name>
    <name type="common">Hawaiian red shrimp</name>
    <dbReference type="NCBI Taxonomy" id="373956"/>
    <lineage>
        <taxon>Eukaryota</taxon>
        <taxon>Metazoa</taxon>
        <taxon>Ecdysozoa</taxon>
        <taxon>Arthropoda</taxon>
        <taxon>Crustacea</taxon>
        <taxon>Multicrustacea</taxon>
        <taxon>Malacostraca</taxon>
        <taxon>Eumalacostraca</taxon>
        <taxon>Eucarida</taxon>
        <taxon>Decapoda</taxon>
        <taxon>Pleocyemata</taxon>
        <taxon>Caridea</taxon>
        <taxon>Atyoidea</taxon>
        <taxon>Atyidae</taxon>
        <taxon>Halocaridina</taxon>
    </lineage>
</organism>
<name>A0AAN9AC37_HALRR</name>
<feature type="region of interest" description="Disordered" evidence="1">
    <location>
        <begin position="1"/>
        <end position="48"/>
    </location>
</feature>
<evidence type="ECO:0000313" key="2">
    <source>
        <dbReference type="EMBL" id="KAK7080170.1"/>
    </source>
</evidence>
<proteinExistence type="predicted"/>
<protein>
    <submittedName>
        <fullName evidence="2">Uncharacterized protein</fullName>
    </submittedName>
</protein>
<keyword evidence="3" id="KW-1185">Reference proteome</keyword>
<accession>A0AAN9AC37</accession>
<gene>
    <name evidence="2" type="ORF">SK128_004214</name>
</gene>
<reference evidence="2 3" key="1">
    <citation type="submission" date="2023-11" db="EMBL/GenBank/DDBJ databases">
        <title>Halocaridina rubra genome assembly.</title>
        <authorList>
            <person name="Smith C."/>
        </authorList>
    </citation>
    <scope>NUCLEOTIDE SEQUENCE [LARGE SCALE GENOMIC DNA]</scope>
    <source>
        <strain evidence="2">EP-1</strain>
        <tissue evidence="2">Whole</tissue>
    </source>
</reference>
<evidence type="ECO:0000256" key="1">
    <source>
        <dbReference type="SAM" id="MobiDB-lite"/>
    </source>
</evidence>
<dbReference type="AlphaFoldDB" id="A0AAN9AC37"/>
<comment type="caution">
    <text evidence="2">The sequence shown here is derived from an EMBL/GenBank/DDBJ whole genome shotgun (WGS) entry which is preliminary data.</text>
</comment>
<feature type="compositionally biased region" description="Polar residues" evidence="1">
    <location>
        <begin position="1"/>
        <end position="19"/>
    </location>
</feature>
<sequence>MFLTKSRCTTSPHNNNNNTQEERCPSAAELGEGGGVRGDPRRKPPSPVPVLYSIVPDDQIFDSNNIGDSPCLSYSAIYEVPTPGDETPNILTPNGGTPSFMTPHTNTPVAETPNATTPISVSPNTINRHDNLPTSYSNEMSYAITNSTADAINIATNNAFNKYISTTQF</sequence>
<dbReference type="Proteomes" id="UP001381693">
    <property type="component" value="Unassembled WGS sequence"/>
</dbReference>
<evidence type="ECO:0000313" key="3">
    <source>
        <dbReference type="Proteomes" id="UP001381693"/>
    </source>
</evidence>